<organism evidence="8 9">
    <name type="scientific">Chelatococcus reniformis</name>
    <dbReference type="NCBI Taxonomy" id="1494448"/>
    <lineage>
        <taxon>Bacteria</taxon>
        <taxon>Pseudomonadati</taxon>
        <taxon>Pseudomonadota</taxon>
        <taxon>Alphaproteobacteria</taxon>
        <taxon>Hyphomicrobiales</taxon>
        <taxon>Chelatococcaceae</taxon>
        <taxon>Chelatococcus</taxon>
    </lineage>
</organism>
<dbReference type="PIRSF" id="PIRSF000331">
    <property type="entry name" value="HpaA_HpaB"/>
    <property type="match status" value="1"/>
</dbReference>
<evidence type="ECO:0000313" key="9">
    <source>
        <dbReference type="Proteomes" id="UP000637002"/>
    </source>
</evidence>
<evidence type="ECO:0000259" key="6">
    <source>
        <dbReference type="Pfam" id="PF03241"/>
    </source>
</evidence>
<evidence type="ECO:0000256" key="1">
    <source>
        <dbReference type="ARBA" id="ARBA00022630"/>
    </source>
</evidence>
<dbReference type="RefSeq" id="WP_188607208.1">
    <property type="nucleotide sequence ID" value="NZ_BMGG01000001.1"/>
</dbReference>
<feature type="binding site" evidence="4">
    <location>
        <position position="180"/>
    </location>
    <ligand>
        <name>FAD</name>
        <dbReference type="ChEBI" id="CHEBI:57692"/>
    </ligand>
</feature>
<dbReference type="SUPFAM" id="SSF47203">
    <property type="entry name" value="Acyl-CoA dehydrogenase C-terminal domain-like"/>
    <property type="match status" value="1"/>
</dbReference>
<dbReference type="InterPro" id="IPR009100">
    <property type="entry name" value="AcylCoA_DH/oxidase_NM_dom_sf"/>
</dbReference>
<dbReference type="SUPFAM" id="SSF56645">
    <property type="entry name" value="Acyl-CoA dehydrogenase NM domain-like"/>
    <property type="match status" value="1"/>
</dbReference>
<evidence type="ECO:0000256" key="3">
    <source>
        <dbReference type="ARBA" id="ARBA00023002"/>
    </source>
</evidence>
<sequence>MALKTPEQYIESLRDGRVTYWDGENIADITKNARFKVPLDLVANDYRYDDPAAGRLRRYTTEDGSEAHRIYEVPRTPEDLNTRIDLLRHTSIGTAVSGVFMALMQVKDAVAEVNPMYAENIERMYKYCRDNDLRGAEVITDPKGDRKRRAHEQDDPDLYVRIVERRKDGIVVRGAKLHITAASVIHELVVMPTKGMRQDETDYAVSFSIPVNAPGVKIINRSFAPAELNAFDYPASAHHSMPEGLVVFDDVFVPWDRVFLAGEVQLASRLAQSLGLWERTGGLIGAVNISEMFVGLAQLVTEMQGKESDAVAQNSIAELITYAEMLRMSLDYATRHYETTPSGMVHPNTLAVNAAKYYYAANYHQTVRYLHDLSGGLVLTLPLESDLRNEESGKYIRKYLATKKSVDVETRMRVYNLIRDLTADAFGGWHFVVALQAGGGLPAQRLMMNRLYPLQQARERALAAAGATRRPGDGSQAKIAAE</sequence>
<evidence type="ECO:0000259" key="7">
    <source>
        <dbReference type="Pfam" id="PF11794"/>
    </source>
</evidence>
<comment type="caution">
    <text evidence="8">The sequence shown here is derived from an EMBL/GenBank/DDBJ whole genome shotgun (WGS) entry which is preliminary data.</text>
</comment>
<feature type="region of interest" description="Disordered" evidence="5">
    <location>
        <begin position="463"/>
        <end position="482"/>
    </location>
</feature>
<dbReference type="InterPro" id="IPR004925">
    <property type="entry name" value="HpaB/PvcC/4-BUDH"/>
</dbReference>
<dbReference type="InterPro" id="IPR036250">
    <property type="entry name" value="AcylCo_DH-like_C"/>
</dbReference>
<evidence type="ECO:0000256" key="4">
    <source>
        <dbReference type="PIRSR" id="PIRSR000331-2"/>
    </source>
</evidence>
<evidence type="ECO:0000313" key="8">
    <source>
        <dbReference type="EMBL" id="GGC45975.1"/>
    </source>
</evidence>
<protein>
    <submittedName>
        <fullName evidence="8">4-hydroxybutyryl-CoA dehydratase</fullName>
    </submittedName>
</protein>
<dbReference type="Gene3D" id="1.10.3140.10">
    <property type="entry name" value="4-hydroxybutyryl-coa dehydratase, domain 1"/>
    <property type="match status" value="1"/>
</dbReference>
<dbReference type="GO" id="GO:0016627">
    <property type="term" value="F:oxidoreductase activity, acting on the CH-CH group of donors"/>
    <property type="evidence" value="ECO:0007669"/>
    <property type="project" value="InterPro"/>
</dbReference>
<dbReference type="InterPro" id="IPR024674">
    <property type="entry name" value="HpaB/PvcC/4-BUDH_N"/>
</dbReference>
<dbReference type="Pfam" id="PF03241">
    <property type="entry name" value="HpaB"/>
    <property type="match status" value="1"/>
</dbReference>
<feature type="domain" description="HpaB/PvcC/4-BUDH C-terminal" evidence="6">
    <location>
        <begin position="284"/>
        <end position="465"/>
    </location>
</feature>
<dbReference type="EMBL" id="BMGG01000001">
    <property type="protein sequence ID" value="GGC45975.1"/>
    <property type="molecule type" value="Genomic_DNA"/>
</dbReference>
<accession>A0A916X7J5</accession>
<name>A0A916X7J5_9HYPH</name>
<evidence type="ECO:0000256" key="2">
    <source>
        <dbReference type="ARBA" id="ARBA00022827"/>
    </source>
</evidence>
<dbReference type="InterPro" id="IPR024719">
    <property type="entry name" value="HpaB/PvcC/4-BUDH_C"/>
</dbReference>
<keyword evidence="2 4" id="KW-0274">FAD</keyword>
<dbReference type="PANTHER" id="PTHR36117:SF3">
    <property type="entry name" value="4-HYDROXYPHENYLACETATE 3-MONOOXYGENASE-RELATED"/>
    <property type="match status" value="1"/>
</dbReference>
<proteinExistence type="predicted"/>
<dbReference type="InterPro" id="IPR046373">
    <property type="entry name" value="Acyl-CoA_Oxase/DH_mid-dom_sf"/>
</dbReference>
<keyword evidence="9" id="KW-1185">Reference proteome</keyword>
<dbReference type="Gene3D" id="2.40.110.10">
    <property type="entry name" value="Butyryl-CoA Dehydrogenase, subunit A, domain 2"/>
    <property type="match status" value="1"/>
</dbReference>
<dbReference type="Proteomes" id="UP000637002">
    <property type="component" value="Unassembled WGS sequence"/>
</dbReference>
<reference evidence="8" key="1">
    <citation type="journal article" date="2014" name="Int. J. Syst. Evol. Microbiol.">
        <title>Complete genome sequence of Corynebacterium casei LMG S-19264T (=DSM 44701T), isolated from a smear-ripened cheese.</title>
        <authorList>
            <consortium name="US DOE Joint Genome Institute (JGI-PGF)"/>
            <person name="Walter F."/>
            <person name="Albersmeier A."/>
            <person name="Kalinowski J."/>
            <person name="Ruckert C."/>
        </authorList>
    </citation>
    <scope>NUCLEOTIDE SEQUENCE</scope>
    <source>
        <strain evidence="8">CGMCC 1.12919</strain>
    </source>
</reference>
<keyword evidence="3" id="KW-0560">Oxidoreductase</keyword>
<dbReference type="PANTHER" id="PTHR36117">
    <property type="entry name" value="4-HYDROXYPHENYLACETATE 3-MONOOXYGENASE-RELATED"/>
    <property type="match status" value="1"/>
</dbReference>
<reference evidence="8" key="2">
    <citation type="submission" date="2020-09" db="EMBL/GenBank/DDBJ databases">
        <authorList>
            <person name="Sun Q."/>
            <person name="Zhou Y."/>
        </authorList>
    </citation>
    <scope>NUCLEOTIDE SEQUENCE</scope>
    <source>
        <strain evidence="8">CGMCC 1.12919</strain>
    </source>
</reference>
<keyword evidence="1" id="KW-0285">Flavoprotein</keyword>
<gene>
    <name evidence="8" type="ORF">GCM10010994_01350</name>
</gene>
<feature type="domain" description="HpaB/PvcC/4-BUDH N-terminal" evidence="7">
    <location>
        <begin position="5"/>
        <end position="260"/>
    </location>
</feature>
<evidence type="ECO:0000256" key="5">
    <source>
        <dbReference type="SAM" id="MobiDB-lite"/>
    </source>
</evidence>
<dbReference type="Gene3D" id="1.20.140.10">
    <property type="entry name" value="Butyryl-CoA Dehydrogenase, subunit A, domain 3"/>
    <property type="match status" value="1"/>
</dbReference>
<dbReference type="Pfam" id="PF11794">
    <property type="entry name" value="HpaB_N"/>
    <property type="match status" value="1"/>
</dbReference>
<dbReference type="AlphaFoldDB" id="A0A916X7J5"/>